<reference evidence="4" key="1">
    <citation type="submission" date="2011-05" db="EMBL/GenBank/DDBJ databases">
        <title>The genome sequence of Vittaforma corneae strain ATCC 50505.</title>
        <authorList>
            <consortium name="The Broad Institute Genome Sequencing Platform"/>
            <person name="Cuomo C."/>
            <person name="Didier E."/>
            <person name="Bowers L."/>
            <person name="Young S.K."/>
            <person name="Zeng Q."/>
            <person name="Gargeya S."/>
            <person name="Fitzgerald M."/>
            <person name="Haas B."/>
            <person name="Abouelleil A."/>
            <person name="Alvarado L."/>
            <person name="Arachchi H.M."/>
            <person name="Berlin A."/>
            <person name="Chapman S.B."/>
            <person name="Gearin G."/>
            <person name="Goldberg J."/>
            <person name="Griggs A."/>
            <person name="Gujja S."/>
            <person name="Hansen M."/>
            <person name="Heiman D."/>
            <person name="Howarth C."/>
            <person name="Larimer J."/>
            <person name="Lui A."/>
            <person name="MacDonald P.J.P."/>
            <person name="McCowen C."/>
            <person name="Montmayeur A."/>
            <person name="Murphy C."/>
            <person name="Neiman D."/>
            <person name="Pearson M."/>
            <person name="Priest M."/>
            <person name="Roberts A."/>
            <person name="Saif S."/>
            <person name="Shea T."/>
            <person name="Sisk P."/>
            <person name="Stolte C."/>
            <person name="Sykes S."/>
            <person name="Wortman J."/>
            <person name="Nusbaum C."/>
            <person name="Birren B."/>
        </authorList>
    </citation>
    <scope>NUCLEOTIDE SEQUENCE [LARGE SCALE GENOMIC DNA]</scope>
    <source>
        <strain evidence="4">ATCC 50505</strain>
    </source>
</reference>
<protein>
    <submittedName>
        <fullName evidence="3">Uncharacterized protein</fullName>
    </submittedName>
</protein>
<keyword evidence="2" id="KW-0812">Transmembrane</keyword>
<dbReference type="InParanoid" id="L2GND4"/>
<evidence type="ECO:0000256" key="2">
    <source>
        <dbReference type="SAM" id="Phobius"/>
    </source>
</evidence>
<dbReference type="AlphaFoldDB" id="L2GND4"/>
<dbReference type="HOGENOM" id="CLU_883400_0_0_1"/>
<keyword evidence="2" id="KW-1133">Transmembrane helix</keyword>
<dbReference type="OrthoDB" id="2196198at2759"/>
<dbReference type="GeneID" id="19881466"/>
<name>L2GND4_VITCO</name>
<sequence length="315" mass="35817">MIFHLNILNCTLIPYNVMMVLFIGLTSCLGRVKLKLVDDDKFLGAVKDKLQLVDYKEALSIKLNPMQDISEKNLEAKDGKALTESGFWFFPKSYSMKSNSKSGKQSFRIVYYAPNEYLLMRGDSCLGFVEGNKFKKVDCTLEKAARFRICYNKLCESYLDIKNDLECIKMFLGIGGRRYEDDSNSEEGKSAKDKKKKDRSKRDEDSDDIADCKDYIQRDRHNKGRHTSNRYPYYPDGKYPGGGDPYKRPFSPWSGYGDNDRFGNGGCKEYNYGFPGSGPGHDNSATLRPEDGEDISGLSGVLDGSHLWGDRPYYC</sequence>
<dbReference type="RefSeq" id="XP_007604201.1">
    <property type="nucleotide sequence ID" value="XM_007604139.1"/>
</dbReference>
<accession>L2GND4</accession>
<evidence type="ECO:0000256" key="1">
    <source>
        <dbReference type="SAM" id="MobiDB-lite"/>
    </source>
</evidence>
<feature type="compositionally biased region" description="Basic and acidic residues" evidence="1">
    <location>
        <begin position="179"/>
        <end position="191"/>
    </location>
</feature>
<feature type="region of interest" description="Disordered" evidence="1">
    <location>
        <begin position="179"/>
        <end position="213"/>
    </location>
</feature>
<evidence type="ECO:0000313" key="3">
    <source>
        <dbReference type="EMBL" id="ELA42109.1"/>
    </source>
</evidence>
<keyword evidence="4" id="KW-1185">Reference proteome</keyword>
<feature type="compositionally biased region" description="Basic and acidic residues" evidence="1">
    <location>
        <begin position="200"/>
        <end position="213"/>
    </location>
</feature>
<proteinExistence type="predicted"/>
<organism evidence="3 4">
    <name type="scientific">Vittaforma corneae (strain ATCC 50505)</name>
    <name type="common">Microsporidian parasite</name>
    <name type="synonym">Nosema corneum</name>
    <dbReference type="NCBI Taxonomy" id="993615"/>
    <lineage>
        <taxon>Eukaryota</taxon>
        <taxon>Fungi</taxon>
        <taxon>Fungi incertae sedis</taxon>
        <taxon>Microsporidia</taxon>
        <taxon>Nosematidae</taxon>
        <taxon>Vittaforma</taxon>
    </lineage>
</organism>
<dbReference type="VEuPathDB" id="MicrosporidiaDB:VICG_00750"/>
<gene>
    <name evidence="3" type="ORF">VICG_00750</name>
</gene>
<dbReference type="EMBL" id="JH370134">
    <property type="protein sequence ID" value="ELA42109.1"/>
    <property type="molecule type" value="Genomic_DNA"/>
</dbReference>
<evidence type="ECO:0000313" key="4">
    <source>
        <dbReference type="Proteomes" id="UP000011082"/>
    </source>
</evidence>
<dbReference type="Proteomes" id="UP000011082">
    <property type="component" value="Unassembled WGS sequence"/>
</dbReference>
<feature type="region of interest" description="Disordered" evidence="1">
    <location>
        <begin position="274"/>
        <end position="298"/>
    </location>
</feature>
<keyword evidence="2" id="KW-0472">Membrane</keyword>
<feature type="transmembrane region" description="Helical" evidence="2">
    <location>
        <begin position="12"/>
        <end position="32"/>
    </location>
</feature>